<dbReference type="OrthoDB" id="9984024at2759"/>
<proteinExistence type="predicted"/>
<sequence length="371" mass="40404">MSVSTAIQIYRLLACILLSGYAVGTGIKEAAAALNGLMLAYDDSTGLWDLSDPDAAWWQSSVALQATLDFMTASGTREHLPYANYTINMQRAPLAWWPQGGGDFRAESTDDTGWWALAMTSMYTLTGERSFLDIALEDEAYMAQYWTLSECNGGLIWRIQDVSYKAAISNELYIELTATLHNLIPWDTTFLNRSLDAWDWFKDSGMINSGWLINDGLTKAANDSCINNNAPTWTYNQGVVLGGLVQLYLATGDAQFLIFGRNIAGAVLASAQLSPGGILTEPCPLEGCPDGNAASFKGLFIRNLAKLNAHLPDRPYSLFLSTNANTMYVNARSSSAGDTDLYGMLWQGPFDKTSIGRQQSAVMLLVAALGV</sequence>
<evidence type="ECO:0000313" key="3">
    <source>
        <dbReference type="Proteomes" id="UP000829685"/>
    </source>
</evidence>
<dbReference type="InterPro" id="IPR008928">
    <property type="entry name" value="6-hairpin_glycosidase_sf"/>
</dbReference>
<dbReference type="SUPFAM" id="SSF48208">
    <property type="entry name" value="Six-hairpin glycosidases"/>
    <property type="match status" value="1"/>
</dbReference>
<evidence type="ECO:0008006" key="4">
    <source>
        <dbReference type="Google" id="ProtNLM"/>
    </source>
</evidence>
<protein>
    <recommendedName>
        <fullName evidence="4">Mannan endo-1,6-alpha-mannosidase</fullName>
    </recommendedName>
</protein>
<feature type="chain" id="PRO_5040497204" description="Mannan endo-1,6-alpha-mannosidase" evidence="1">
    <location>
        <begin position="25"/>
        <end position="371"/>
    </location>
</feature>
<dbReference type="InterPro" id="IPR005198">
    <property type="entry name" value="Glyco_hydro_76"/>
</dbReference>
<keyword evidence="3" id="KW-1185">Reference proteome</keyword>
<evidence type="ECO:0000256" key="1">
    <source>
        <dbReference type="SAM" id="SignalP"/>
    </source>
</evidence>
<dbReference type="InterPro" id="IPR053169">
    <property type="entry name" value="MUG_Protein"/>
</dbReference>
<dbReference type="GO" id="GO:0005975">
    <property type="term" value="P:carbohydrate metabolic process"/>
    <property type="evidence" value="ECO:0007669"/>
    <property type="project" value="InterPro"/>
</dbReference>
<dbReference type="EMBL" id="JAFIMR010000028">
    <property type="protein sequence ID" value="KAI1861917.1"/>
    <property type="molecule type" value="Genomic_DNA"/>
</dbReference>
<feature type="signal peptide" evidence="1">
    <location>
        <begin position="1"/>
        <end position="24"/>
    </location>
</feature>
<accession>A0A9P9WGI1</accession>
<reference evidence="2" key="1">
    <citation type="submission" date="2021-03" db="EMBL/GenBank/DDBJ databases">
        <title>Revisited historic fungal species revealed as producer of novel bioactive compounds through whole genome sequencing and comparative genomics.</title>
        <authorList>
            <person name="Vignolle G.A."/>
            <person name="Hochenegger N."/>
            <person name="Mach R.L."/>
            <person name="Mach-Aigner A.R."/>
            <person name="Javad Rahimi M."/>
            <person name="Salim K.A."/>
            <person name="Chan C.M."/>
            <person name="Lim L.B.L."/>
            <person name="Cai F."/>
            <person name="Druzhinina I.S."/>
            <person name="U'Ren J.M."/>
            <person name="Derntl C."/>
        </authorList>
    </citation>
    <scope>NUCLEOTIDE SEQUENCE</scope>
    <source>
        <strain evidence="2">TUCIM 5799</strain>
    </source>
</reference>
<dbReference type="PANTHER" id="PTHR47791">
    <property type="entry name" value="MEIOTICALLY UP-REGULATED GENE 191 PROTEIN"/>
    <property type="match status" value="1"/>
</dbReference>
<comment type="caution">
    <text evidence="2">The sequence shown here is derived from an EMBL/GenBank/DDBJ whole genome shotgun (WGS) entry which is preliminary data.</text>
</comment>
<name>A0A9P9WGI1_9PEZI</name>
<gene>
    <name evidence="2" type="ORF">JX265_009420</name>
</gene>
<dbReference type="AlphaFoldDB" id="A0A9P9WGI1"/>
<dbReference type="Proteomes" id="UP000829685">
    <property type="component" value="Unassembled WGS sequence"/>
</dbReference>
<dbReference type="PANTHER" id="PTHR47791:SF3">
    <property type="entry name" value="MEIOTICALLY UP-REGULATED GENE 191 PROTEIN"/>
    <property type="match status" value="1"/>
</dbReference>
<dbReference type="Gene3D" id="1.50.10.20">
    <property type="match status" value="1"/>
</dbReference>
<dbReference type="Pfam" id="PF03663">
    <property type="entry name" value="Glyco_hydro_76"/>
    <property type="match status" value="1"/>
</dbReference>
<evidence type="ECO:0000313" key="2">
    <source>
        <dbReference type="EMBL" id="KAI1861917.1"/>
    </source>
</evidence>
<keyword evidence="1" id="KW-0732">Signal</keyword>
<organism evidence="2 3">
    <name type="scientific">Neoarthrinium moseri</name>
    <dbReference type="NCBI Taxonomy" id="1658444"/>
    <lineage>
        <taxon>Eukaryota</taxon>
        <taxon>Fungi</taxon>
        <taxon>Dikarya</taxon>
        <taxon>Ascomycota</taxon>
        <taxon>Pezizomycotina</taxon>
        <taxon>Sordariomycetes</taxon>
        <taxon>Xylariomycetidae</taxon>
        <taxon>Amphisphaeriales</taxon>
        <taxon>Apiosporaceae</taxon>
        <taxon>Neoarthrinium</taxon>
    </lineage>
</organism>